<dbReference type="SUPFAM" id="SSF51366">
    <property type="entry name" value="Ribulose-phoshate binding barrel"/>
    <property type="match status" value="1"/>
</dbReference>
<evidence type="ECO:0000313" key="2">
    <source>
        <dbReference type="Proteomes" id="UP001499989"/>
    </source>
</evidence>
<proteinExistence type="predicted"/>
<evidence type="ECO:0000313" key="1">
    <source>
        <dbReference type="EMBL" id="GAA2706590.1"/>
    </source>
</evidence>
<protein>
    <submittedName>
        <fullName evidence="1">Uncharacterized protein</fullName>
    </submittedName>
</protein>
<organism evidence="1 2">
    <name type="scientific">Streptomyces violaceolatus</name>
    <dbReference type="NCBI Taxonomy" id="67378"/>
    <lineage>
        <taxon>Bacteria</taxon>
        <taxon>Bacillati</taxon>
        <taxon>Actinomycetota</taxon>
        <taxon>Actinomycetes</taxon>
        <taxon>Kitasatosporales</taxon>
        <taxon>Streptomycetaceae</taxon>
        <taxon>Streptomyces</taxon>
        <taxon>Streptomyces violaceoruber group</taxon>
    </lineage>
</organism>
<keyword evidence="2" id="KW-1185">Reference proteome</keyword>
<accession>A0ABN3THJ3</accession>
<gene>
    <name evidence="1" type="ORF">GCM10010310_80640</name>
</gene>
<sequence>MHDFSRQGGTTAELLAEVRSAVDLPLVAAGGVMDAAGLDAVLRSVSSAVDAAAAANRQAVLVCAPALRPAIHRLVGAQPGSVPVLSYREVTSANVRIETVGVVRHAEPLSA</sequence>
<name>A0ABN3THJ3_9ACTN</name>
<comment type="caution">
    <text evidence="1">The sequence shown here is derived from an EMBL/GenBank/DDBJ whole genome shotgun (WGS) entry which is preliminary data.</text>
</comment>
<reference evidence="1 2" key="1">
    <citation type="journal article" date="2019" name="Int. J. Syst. Evol. Microbiol.">
        <title>The Global Catalogue of Microorganisms (GCM) 10K type strain sequencing project: providing services to taxonomists for standard genome sequencing and annotation.</title>
        <authorList>
            <consortium name="The Broad Institute Genomics Platform"/>
            <consortium name="The Broad Institute Genome Sequencing Center for Infectious Disease"/>
            <person name="Wu L."/>
            <person name="Ma J."/>
        </authorList>
    </citation>
    <scope>NUCLEOTIDE SEQUENCE [LARGE SCALE GENOMIC DNA]</scope>
    <source>
        <strain evidence="1 2">JCM 4531</strain>
    </source>
</reference>
<dbReference type="Gene3D" id="3.40.50.12790">
    <property type="entry name" value="FHIPEP family, domain 4"/>
    <property type="match status" value="1"/>
</dbReference>
<dbReference type="Proteomes" id="UP001499989">
    <property type="component" value="Unassembled WGS sequence"/>
</dbReference>
<dbReference type="InterPro" id="IPR042196">
    <property type="entry name" value="FHIPEP_4"/>
</dbReference>
<dbReference type="Pfam" id="PF03060">
    <property type="entry name" value="NMO"/>
    <property type="match status" value="1"/>
</dbReference>
<dbReference type="InterPro" id="IPR011060">
    <property type="entry name" value="RibuloseP-bd_barrel"/>
</dbReference>
<dbReference type="EMBL" id="BAAASK010000134">
    <property type="protein sequence ID" value="GAA2706590.1"/>
    <property type="molecule type" value="Genomic_DNA"/>
</dbReference>